<dbReference type="AlphaFoldDB" id="A0A9D1PGL8"/>
<gene>
    <name evidence="3" type="ORF">H9747_14725</name>
</gene>
<feature type="transmembrane region" description="Helical" evidence="1">
    <location>
        <begin position="183"/>
        <end position="204"/>
    </location>
</feature>
<feature type="domain" description="DUF6449" evidence="2">
    <location>
        <begin position="459"/>
        <end position="598"/>
    </location>
</feature>
<evidence type="ECO:0000259" key="2">
    <source>
        <dbReference type="Pfam" id="PF20047"/>
    </source>
</evidence>
<feature type="transmembrane region" description="Helical" evidence="1">
    <location>
        <begin position="75"/>
        <end position="96"/>
    </location>
</feature>
<feature type="transmembrane region" description="Helical" evidence="1">
    <location>
        <begin position="348"/>
        <end position="366"/>
    </location>
</feature>
<name>A0A9D1PGL8_9FIRM</name>
<reference evidence="3" key="2">
    <citation type="submission" date="2021-04" db="EMBL/GenBank/DDBJ databases">
        <authorList>
            <person name="Gilroy R."/>
        </authorList>
    </citation>
    <scope>NUCLEOTIDE SEQUENCE</scope>
    <source>
        <strain evidence="3">CHK195-9823</strain>
    </source>
</reference>
<feature type="transmembrane region" description="Helical" evidence="1">
    <location>
        <begin position="117"/>
        <end position="145"/>
    </location>
</feature>
<keyword evidence="1" id="KW-0472">Membrane</keyword>
<keyword evidence="1" id="KW-1133">Transmembrane helix</keyword>
<organism evidence="3 4">
    <name type="scientific">Candidatus Blautia stercorigallinarum</name>
    <dbReference type="NCBI Taxonomy" id="2838501"/>
    <lineage>
        <taxon>Bacteria</taxon>
        <taxon>Bacillati</taxon>
        <taxon>Bacillota</taxon>
        <taxon>Clostridia</taxon>
        <taxon>Lachnospirales</taxon>
        <taxon>Lachnospiraceae</taxon>
        <taxon>Blautia</taxon>
    </lineage>
</organism>
<dbReference type="Pfam" id="PF20047">
    <property type="entry name" value="DUF6449"/>
    <property type="match status" value="1"/>
</dbReference>
<feature type="transmembrane region" description="Helical" evidence="1">
    <location>
        <begin position="314"/>
        <end position="336"/>
    </location>
</feature>
<feature type="transmembrane region" description="Helical" evidence="1">
    <location>
        <begin position="151"/>
        <end position="176"/>
    </location>
</feature>
<keyword evidence="1" id="KW-0812">Transmembrane</keyword>
<proteinExistence type="predicted"/>
<evidence type="ECO:0000313" key="3">
    <source>
        <dbReference type="EMBL" id="HIV40224.1"/>
    </source>
</evidence>
<evidence type="ECO:0000313" key="4">
    <source>
        <dbReference type="Proteomes" id="UP000886814"/>
    </source>
</evidence>
<sequence>MTSKNYLLKSIKGNLRRNLWLSILFFLAFFAAGSVQALVSLDAAKHTASPYPNGFTLEKYLQWTLWRNISLTNSLTIFLVVVCAALAAFAGFFYLYSQEKTDFYHSLPLKREKLFAIQYLSGFLTFLCPYLLSVLITLGVGGVYGALSPRIFMAAGLQVLFAVVYFLAVYGAGILAVLLTGNLFAGILGFAALMAYGPVLYLTYTELNDRFFDTILMPLRTDVPGTFFSPVTAYIQAANYYGSDSPVTVYLIYGILLAAVLLLAGVLVYRLRPSESFHKTIAFKKLEPVIKVCGLPPLVLLIAMFFSGQMYAGFFWLVAGALVLTLILSAIYDFLCTMDIRSALKPRVSTGVILAGMILILGGYQMDITGVDRYLPREDQIASMSVYFNSINGQFGYPEGNDMSDMSAFLRENKIEDFQDIYALAQKGVEYYEQEGPYDQQESVEAGDPQVQVTCYIAYHLKSGRDVYRMYDLPETEELVENIGQIYDNWEFREKVLPTSYIDPADVENIFTSSFLETGKPLEASKNSMDTLIKTYKGELENLTFAQTREEKIVGYMELQEKAQTDQGYYQYDDYIYSYYLPVYESFERTRDLLENMGNPMPNEVSPEEVESVRLSRYVSANEADLYQEKIFQDQEEIEKILEQITLTEGRFTVGSPVNYDVNVEIRWKDQEKDPVSLYLMENDSLSGILDQLYQQNTD</sequence>
<feature type="transmembrane region" description="Helical" evidence="1">
    <location>
        <begin position="250"/>
        <end position="269"/>
    </location>
</feature>
<feature type="transmembrane region" description="Helical" evidence="1">
    <location>
        <begin position="289"/>
        <end position="308"/>
    </location>
</feature>
<protein>
    <submittedName>
        <fullName evidence="3">ABC transporter permease</fullName>
    </submittedName>
</protein>
<accession>A0A9D1PGL8</accession>
<dbReference type="EMBL" id="DXIQ01000105">
    <property type="protein sequence ID" value="HIV40224.1"/>
    <property type="molecule type" value="Genomic_DNA"/>
</dbReference>
<comment type="caution">
    <text evidence="3">The sequence shown here is derived from an EMBL/GenBank/DDBJ whole genome shotgun (WGS) entry which is preliminary data.</text>
</comment>
<dbReference type="InterPro" id="IPR045611">
    <property type="entry name" value="DUF6449"/>
</dbReference>
<evidence type="ECO:0000256" key="1">
    <source>
        <dbReference type="SAM" id="Phobius"/>
    </source>
</evidence>
<dbReference type="Proteomes" id="UP000886814">
    <property type="component" value="Unassembled WGS sequence"/>
</dbReference>
<reference evidence="3" key="1">
    <citation type="journal article" date="2021" name="PeerJ">
        <title>Extensive microbial diversity within the chicken gut microbiome revealed by metagenomics and culture.</title>
        <authorList>
            <person name="Gilroy R."/>
            <person name="Ravi A."/>
            <person name="Getino M."/>
            <person name="Pursley I."/>
            <person name="Horton D.L."/>
            <person name="Alikhan N.F."/>
            <person name="Baker D."/>
            <person name="Gharbi K."/>
            <person name="Hall N."/>
            <person name="Watson M."/>
            <person name="Adriaenssens E.M."/>
            <person name="Foster-Nyarko E."/>
            <person name="Jarju S."/>
            <person name="Secka A."/>
            <person name="Antonio M."/>
            <person name="Oren A."/>
            <person name="Chaudhuri R.R."/>
            <person name="La Ragione R."/>
            <person name="Hildebrand F."/>
            <person name="Pallen M.J."/>
        </authorList>
    </citation>
    <scope>NUCLEOTIDE SEQUENCE</scope>
    <source>
        <strain evidence="3">CHK195-9823</strain>
    </source>
</reference>